<proteinExistence type="predicted"/>
<comment type="caution">
    <text evidence="1">The sequence shown here is derived from an EMBL/GenBank/DDBJ whole genome shotgun (WGS) entry which is preliminary data.</text>
</comment>
<keyword evidence="2" id="KW-1185">Reference proteome</keyword>
<sequence length="107" mass="12296">MRNPSHLISSPLILQSNFPYPVISSVQNAAQSKRHYGISAVRHIPLQKKKQKKSAQFHACSTYTGKQKTKVQLCHHHHKYYQEQIARAKPKLQPTMLPVNKKKKIST</sequence>
<name>A0A5M9JFG0_MONFR</name>
<organism evidence="1 2">
    <name type="scientific">Monilinia fructicola</name>
    <name type="common">Brown rot fungus</name>
    <name type="synonym">Ciboria fructicola</name>
    <dbReference type="NCBI Taxonomy" id="38448"/>
    <lineage>
        <taxon>Eukaryota</taxon>
        <taxon>Fungi</taxon>
        <taxon>Dikarya</taxon>
        <taxon>Ascomycota</taxon>
        <taxon>Pezizomycotina</taxon>
        <taxon>Leotiomycetes</taxon>
        <taxon>Helotiales</taxon>
        <taxon>Sclerotiniaceae</taxon>
        <taxon>Monilinia</taxon>
    </lineage>
</organism>
<evidence type="ECO:0000313" key="2">
    <source>
        <dbReference type="Proteomes" id="UP000322873"/>
    </source>
</evidence>
<gene>
    <name evidence="1" type="ORF">EYC84_009102</name>
</gene>
<evidence type="ECO:0000313" key="1">
    <source>
        <dbReference type="EMBL" id="KAA8566552.1"/>
    </source>
</evidence>
<accession>A0A5M9JFG0</accession>
<dbReference type="EMBL" id="VICG01000012">
    <property type="protein sequence ID" value="KAA8566552.1"/>
    <property type="molecule type" value="Genomic_DNA"/>
</dbReference>
<dbReference type="Proteomes" id="UP000322873">
    <property type="component" value="Unassembled WGS sequence"/>
</dbReference>
<dbReference type="AlphaFoldDB" id="A0A5M9JFG0"/>
<protein>
    <submittedName>
        <fullName evidence="1">Uncharacterized protein</fullName>
    </submittedName>
</protein>
<reference evidence="1 2" key="1">
    <citation type="submission" date="2019-06" db="EMBL/GenBank/DDBJ databases">
        <title>Genome Sequence of the Brown Rot Fungal Pathogen Monilinia fructicola.</title>
        <authorList>
            <person name="De Miccolis Angelini R.M."/>
            <person name="Landi L."/>
            <person name="Abate D."/>
            <person name="Pollastro S."/>
            <person name="Romanazzi G."/>
            <person name="Faretra F."/>
        </authorList>
    </citation>
    <scope>NUCLEOTIDE SEQUENCE [LARGE SCALE GENOMIC DNA]</scope>
    <source>
        <strain evidence="1 2">Mfrc123</strain>
    </source>
</reference>